<dbReference type="InterPro" id="IPR011893">
    <property type="entry name" value="Selenoprotein_Rdx-typ"/>
</dbReference>
<dbReference type="Proteomes" id="UP000770661">
    <property type="component" value="Unassembled WGS sequence"/>
</dbReference>
<sequence>MSLRETLCGRFLRLNLLDARSCRAGSFEVTVNDTLIFSKHERKAFPDFDEVVEAVIAADGGASPKSVENVQKSSCSIV</sequence>
<proteinExistence type="predicted"/>
<accession>A0A8J4Y7T4</accession>
<evidence type="ECO:0008006" key="4">
    <source>
        <dbReference type="Google" id="ProtNLM"/>
    </source>
</evidence>
<dbReference type="InterPro" id="IPR036249">
    <property type="entry name" value="Thioredoxin-like_sf"/>
</dbReference>
<dbReference type="EMBL" id="JACEEZ010008767">
    <property type="protein sequence ID" value="KAG0723023.1"/>
    <property type="molecule type" value="Genomic_DNA"/>
</dbReference>
<name>A0A8J4Y7T4_CHIOP</name>
<evidence type="ECO:0000313" key="2">
    <source>
        <dbReference type="EMBL" id="KAG0723023.1"/>
    </source>
</evidence>
<dbReference type="SUPFAM" id="SSF52833">
    <property type="entry name" value="Thioredoxin-like"/>
    <property type="match status" value="1"/>
</dbReference>
<dbReference type="OrthoDB" id="5962009at2759"/>
<organism evidence="2 3">
    <name type="scientific">Chionoecetes opilio</name>
    <name type="common">Atlantic snow crab</name>
    <name type="synonym">Cancer opilio</name>
    <dbReference type="NCBI Taxonomy" id="41210"/>
    <lineage>
        <taxon>Eukaryota</taxon>
        <taxon>Metazoa</taxon>
        <taxon>Ecdysozoa</taxon>
        <taxon>Arthropoda</taxon>
        <taxon>Crustacea</taxon>
        <taxon>Multicrustacea</taxon>
        <taxon>Malacostraca</taxon>
        <taxon>Eumalacostraca</taxon>
        <taxon>Eucarida</taxon>
        <taxon>Decapoda</taxon>
        <taxon>Pleocyemata</taxon>
        <taxon>Brachyura</taxon>
        <taxon>Eubrachyura</taxon>
        <taxon>Majoidea</taxon>
        <taxon>Majidae</taxon>
        <taxon>Chionoecetes</taxon>
    </lineage>
</organism>
<comment type="caution">
    <text evidence="2">The sequence shown here is derived from an EMBL/GenBank/DDBJ whole genome shotgun (WGS) entry which is preliminary data.</text>
</comment>
<evidence type="ECO:0000256" key="1">
    <source>
        <dbReference type="ARBA" id="ARBA00023284"/>
    </source>
</evidence>
<gene>
    <name evidence="2" type="ORF">GWK47_043412</name>
</gene>
<protein>
    <recommendedName>
        <fullName evidence="4">Migration and invasion enhancer 1</fullName>
    </recommendedName>
</protein>
<dbReference type="NCBIfam" id="TIGR02174">
    <property type="entry name" value="CXXU_selWTH"/>
    <property type="match status" value="1"/>
</dbReference>
<dbReference type="AlphaFoldDB" id="A0A8J4Y7T4"/>
<dbReference type="Gene3D" id="3.40.30.10">
    <property type="entry name" value="Glutaredoxin"/>
    <property type="match status" value="1"/>
</dbReference>
<keyword evidence="1" id="KW-0676">Redox-active center</keyword>
<reference evidence="2" key="1">
    <citation type="submission" date="2020-07" db="EMBL/GenBank/DDBJ databases">
        <title>The High-quality genome of the commercially important snow crab, Chionoecetes opilio.</title>
        <authorList>
            <person name="Jeong J.-H."/>
            <person name="Ryu S."/>
        </authorList>
    </citation>
    <scope>NUCLEOTIDE SEQUENCE</scope>
    <source>
        <strain evidence="2">MADBK_172401_WGS</strain>
        <tissue evidence="2">Digestive gland</tissue>
    </source>
</reference>
<evidence type="ECO:0000313" key="3">
    <source>
        <dbReference type="Proteomes" id="UP000770661"/>
    </source>
</evidence>
<dbReference type="Pfam" id="PF10262">
    <property type="entry name" value="Rdx"/>
    <property type="match status" value="1"/>
</dbReference>
<keyword evidence="3" id="KW-1185">Reference proteome</keyword>